<dbReference type="SUPFAM" id="SSF52402">
    <property type="entry name" value="Adenine nucleotide alpha hydrolases-like"/>
    <property type="match status" value="1"/>
</dbReference>
<proteinExistence type="predicted"/>
<accession>A0AAD0EB15</accession>
<name>A0AAD0EB15_9FLAO</name>
<dbReference type="EMBL" id="CP022389">
    <property type="protein sequence ID" value="ATA94659.1"/>
    <property type="molecule type" value="Genomic_DNA"/>
</dbReference>
<dbReference type="Proteomes" id="UP000243753">
    <property type="component" value="Chromosome"/>
</dbReference>
<sequence length="273" mass="32020">MKNIMIAVSGGRSSSMMAYHIATSEKYKDYNKLYVFANTGMERPETISFLKNIEKYFEIEITKIEGIYSLEMGVAPSYKIVEWDELNMKCKPFEDMIAHKNKGNFMGLPQQKAPYCSENLKTIPCKKLADDVFGKKNYIKAIGYRKEDMPKRISWAEIKEDKTRIFPLITDFDFPIGQRELNIFWDKQPFKLEIHNKYGNCSLCWKKSTQNLLENIRKGTPHIDWLRKMEQRYGNTSFRNKLSIDDLVRMSELPTTIELTFPEEVEDKCTCSF</sequence>
<reference evidence="2" key="1">
    <citation type="submission" date="2017-06" db="EMBL/GenBank/DDBJ databases">
        <title>Capnocytophaga spp. assemblies.</title>
        <authorList>
            <person name="Gulvik C.A."/>
        </authorList>
    </citation>
    <scope>NUCLEOTIDE SEQUENCE [LARGE SCALE GENOMIC DNA]</scope>
    <source>
        <strain evidence="2">H3936</strain>
    </source>
</reference>
<evidence type="ECO:0000313" key="1">
    <source>
        <dbReference type="EMBL" id="ATA94659.1"/>
    </source>
</evidence>
<dbReference type="RefSeq" id="WP_095920062.1">
    <property type="nucleotide sequence ID" value="NZ_CP022389.1"/>
</dbReference>
<evidence type="ECO:0000313" key="2">
    <source>
        <dbReference type="Proteomes" id="UP000243753"/>
    </source>
</evidence>
<dbReference type="InterPro" id="IPR014729">
    <property type="entry name" value="Rossmann-like_a/b/a_fold"/>
</dbReference>
<gene>
    <name evidence="1" type="ORF">CGC54_10115</name>
</gene>
<dbReference type="AlphaFoldDB" id="A0AAD0EB15"/>
<protein>
    <submittedName>
        <fullName evidence="1">Phosphoadenosine phosphosulfate reductase</fullName>
    </submittedName>
</protein>
<organism evidence="1 2">
    <name type="scientific">Capnocytophaga canimorsus</name>
    <dbReference type="NCBI Taxonomy" id="28188"/>
    <lineage>
        <taxon>Bacteria</taxon>
        <taxon>Pseudomonadati</taxon>
        <taxon>Bacteroidota</taxon>
        <taxon>Flavobacteriia</taxon>
        <taxon>Flavobacteriales</taxon>
        <taxon>Flavobacteriaceae</taxon>
        <taxon>Capnocytophaga</taxon>
    </lineage>
</organism>
<dbReference type="Gene3D" id="3.40.50.620">
    <property type="entry name" value="HUPs"/>
    <property type="match status" value="1"/>
</dbReference>